<comment type="subcellular location">
    <subcellularLocation>
        <location evidence="2">Chromosome</location>
        <location evidence="2">Centromere</location>
        <location evidence="2">Kinetochore</location>
    </subcellularLocation>
    <subcellularLocation>
        <location evidence="1">Nucleus</location>
    </subcellularLocation>
</comment>
<keyword evidence="4" id="KW-0995">Kinetochore</keyword>
<feature type="domain" description="Centromere protein H C-terminal" evidence="9">
    <location>
        <begin position="46"/>
        <end position="242"/>
    </location>
</feature>
<evidence type="ECO:0000256" key="3">
    <source>
        <dbReference type="ARBA" id="ARBA00022454"/>
    </source>
</evidence>
<name>A0A6A5R331_AMPQU</name>
<feature type="region of interest" description="Disordered" evidence="8">
    <location>
        <begin position="1"/>
        <end position="32"/>
    </location>
</feature>
<keyword evidence="3" id="KW-0158">Chromosome</keyword>
<keyword evidence="5" id="KW-0539">Nucleus</keyword>
<dbReference type="GO" id="GO:0000776">
    <property type="term" value="C:kinetochore"/>
    <property type="evidence" value="ECO:0007669"/>
    <property type="project" value="UniProtKB-KW"/>
</dbReference>
<dbReference type="InterPro" id="IPR008426">
    <property type="entry name" value="CENP-H_C"/>
</dbReference>
<evidence type="ECO:0000313" key="11">
    <source>
        <dbReference type="Proteomes" id="UP000800096"/>
    </source>
</evidence>
<feature type="non-terminal residue" evidence="10">
    <location>
        <position position="244"/>
    </location>
</feature>
<dbReference type="OrthoDB" id="2274804at2759"/>
<evidence type="ECO:0000256" key="5">
    <source>
        <dbReference type="ARBA" id="ARBA00023242"/>
    </source>
</evidence>
<keyword evidence="11" id="KW-1185">Reference proteome</keyword>
<dbReference type="GO" id="GO:0043515">
    <property type="term" value="F:kinetochore binding"/>
    <property type="evidence" value="ECO:0007669"/>
    <property type="project" value="TreeGrafter"/>
</dbReference>
<comment type="similarity">
    <text evidence="7">Belongs to the CENP-H/MCM16 family.</text>
</comment>
<evidence type="ECO:0000256" key="6">
    <source>
        <dbReference type="ARBA" id="ARBA00023328"/>
    </source>
</evidence>
<evidence type="ECO:0000259" key="9">
    <source>
        <dbReference type="Pfam" id="PF05837"/>
    </source>
</evidence>
<dbReference type="AlphaFoldDB" id="A0A6A5R331"/>
<proteinExistence type="inferred from homology"/>
<protein>
    <submittedName>
        <fullName evidence="10">Centromere protein H (CENP-H)-domain-containing protein</fullName>
    </submittedName>
</protein>
<dbReference type="Pfam" id="PF05837">
    <property type="entry name" value="CENP-H"/>
    <property type="match status" value="1"/>
</dbReference>
<gene>
    <name evidence="10" type="ORF">BDU57DRAFT_415025</name>
</gene>
<dbReference type="PANTHER" id="PTHR48122:SF1">
    <property type="entry name" value="CENTROMERE PROTEIN H"/>
    <property type="match status" value="1"/>
</dbReference>
<dbReference type="InterPro" id="IPR040034">
    <property type="entry name" value="CENP-H"/>
</dbReference>
<evidence type="ECO:0000313" key="10">
    <source>
        <dbReference type="EMBL" id="KAF1921196.1"/>
    </source>
</evidence>
<reference evidence="10" key="1">
    <citation type="journal article" date="2020" name="Stud. Mycol.">
        <title>101 Dothideomycetes genomes: a test case for predicting lifestyles and emergence of pathogens.</title>
        <authorList>
            <person name="Haridas S."/>
            <person name="Albert R."/>
            <person name="Binder M."/>
            <person name="Bloem J."/>
            <person name="Labutti K."/>
            <person name="Salamov A."/>
            <person name="Andreopoulos B."/>
            <person name="Baker S."/>
            <person name="Barry K."/>
            <person name="Bills G."/>
            <person name="Bluhm B."/>
            <person name="Cannon C."/>
            <person name="Castanera R."/>
            <person name="Culley D."/>
            <person name="Daum C."/>
            <person name="Ezra D."/>
            <person name="Gonzalez J."/>
            <person name="Henrissat B."/>
            <person name="Kuo A."/>
            <person name="Liang C."/>
            <person name="Lipzen A."/>
            <person name="Lutzoni F."/>
            <person name="Magnuson J."/>
            <person name="Mondo S."/>
            <person name="Nolan M."/>
            <person name="Ohm R."/>
            <person name="Pangilinan J."/>
            <person name="Park H.-J."/>
            <person name="Ramirez L."/>
            <person name="Alfaro M."/>
            <person name="Sun H."/>
            <person name="Tritt A."/>
            <person name="Yoshinaga Y."/>
            <person name="Zwiers L.-H."/>
            <person name="Turgeon B."/>
            <person name="Goodwin S."/>
            <person name="Spatafora J."/>
            <person name="Crous P."/>
            <person name="Grigoriev I."/>
        </authorList>
    </citation>
    <scope>NUCLEOTIDE SEQUENCE</scope>
    <source>
        <strain evidence="10">HMLAC05119</strain>
    </source>
</reference>
<dbReference type="EMBL" id="ML979132">
    <property type="protein sequence ID" value="KAF1921196.1"/>
    <property type="molecule type" value="Genomic_DNA"/>
</dbReference>
<dbReference type="GO" id="GO:0005634">
    <property type="term" value="C:nucleus"/>
    <property type="evidence" value="ECO:0007669"/>
    <property type="project" value="UniProtKB-SubCell"/>
</dbReference>
<sequence>MANKNDVDMLDPATTPQHGGPSPSHDPDVLQTSHSGAFAFSDSEQRALQLYYQLRELELEHTLLQAQTPDEQLQAQLITAEREAMEAKAEYELRNNISHNVLVMDPVLKAVHGGERTSHAEKRILPMMTEHDTVSMLHGSLAARLVAVQKTVGTTAQANMVARRKNRELAATMLALAEEIKVQTAKDIDDARLREQVGAVEQQVKDSRRRMKVLKGLLSAMVVGSGINWAADEQLVELVLDDVD</sequence>
<dbReference type="PANTHER" id="PTHR48122">
    <property type="entry name" value="CENTROMERE PROTEIN H"/>
    <property type="match status" value="1"/>
</dbReference>
<accession>A0A6A5R331</accession>
<dbReference type="Proteomes" id="UP000800096">
    <property type="component" value="Unassembled WGS sequence"/>
</dbReference>
<dbReference type="GO" id="GO:0051382">
    <property type="term" value="P:kinetochore assembly"/>
    <property type="evidence" value="ECO:0007669"/>
    <property type="project" value="InterPro"/>
</dbReference>
<organism evidence="10 11">
    <name type="scientific">Ampelomyces quisqualis</name>
    <name type="common">Powdery mildew agent</name>
    <dbReference type="NCBI Taxonomy" id="50730"/>
    <lineage>
        <taxon>Eukaryota</taxon>
        <taxon>Fungi</taxon>
        <taxon>Dikarya</taxon>
        <taxon>Ascomycota</taxon>
        <taxon>Pezizomycotina</taxon>
        <taxon>Dothideomycetes</taxon>
        <taxon>Pleosporomycetidae</taxon>
        <taxon>Pleosporales</taxon>
        <taxon>Pleosporineae</taxon>
        <taxon>Phaeosphaeriaceae</taxon>
        <taxon>Ampelomyces</taxon>
    </lineage>
</organism>
<dbReference type="GO" id="GO:0007059">
    <property type="term" value="P:chromosome segregation"/>
    <property type="evidence" value="ECO:0007669"/>
    <property type="project" value="TreeGrafter"/>
</dbReference>
<evidence type="ECO:0000256" key="1">
    <source>
        <dbReference type="ARBA" id="ARBA00004123"/>
    </source>
</evidence>
<evidence type="ECO:0000256" key="8">
    <source>
        <dbReference type="SAM" id="MobiDB-lite"/>
    </source>
</evidence>
<dbReference type="GO" id="GO:0007052">
    <property type="term" value="P:mitotic spindle organization"/>
    <property type="evidence" value="ECO:0007669"/>
    <property type="project" value="TreeGrafter"/>
</dbReference>
<evidence type="ECO:0000256" key="4">
    <source>
        <dbReference type="ARBA" id="ARBA00022838"/>
    </source>
</evidence>
<keyword evidence="6" id="KW-0137">Centromere</keyword>
<evidence type="ECO:0000256" key="7">
    <source>
        <dbReference type="ARBA" id="ARBA00025735"/>
    </source>
</evidence>
<evidence type="ECO:0000256" key="2">
    <source>
        <dbReference type="ARBA" id="ARBA00004629"/>
    </source>
</evidence>